<comment type="caution">
    <text evidence="2">The sequence shown here is derived from an EMBL/GenBank/DDBJ whole genome shotgun (WGS) entry which is preliminary data.</text>
</comment>
<proteinExistence type="predicted"/>
<gene>
    <name evidence="2" type="ORF">EUA98_16805</name>
</gene>
<evidence type="ECO:0000313" key="2">
    <source>
        <dbReference type="EMBL" id="RYV49821.1"/>
    </source>
</evidence>
<organism evidence="2 3">
    <name type="scientific">Pengzhenrongella frigida</name>
    <dbReference type="NCBI Taxonomy" id="1259133"/>
    <lineage>
        <taxon>Bacteria</taxon>
        <taxon>Bacillati</taxon>
        <taxon>Actinomycetota</taxon>
        <taxon>Actinomycetes</taxon>
        <taxon>Micrococcales</taxon>
        <taxon>Pengzhenrongella</taxon>
    </lineage>
</organism>
<protein>
    <submittedName>
        <fullName evidence="2">Uncharacterized protein</fullName>
    </submittedName>
</protein>
<reference evidence="2 3" key="1">
    <citation type="submission" date="2019-01" db="EMBL/GenBank/DDBJ databases">
        <title>Novel species of Cellulomonas.</title>
        <authorList>
            <person name="Liu Q."/>
            <person name="Xin Y.-H."/>
        </authorList>
    </citation>
    <scope>NUCLEOTIDE SEQUENCE [LARGE SCALE GENOMIC DNA]</scope>
    <source>
        <strain evidence="2 3">HLT2-17</strain>
    </source>
</reference>
<keyword evidence="3" id="KW-1185">Reference proteome</keyword>
<feature type="region of interest" description="Disordered" evidence="1">
    <location>
        <begin position="48"/>
        <end position="89"/>
    </location>
</feature>
<sequence>MARCPPSARPRRGGGCHRCVGRRCLARPPFGCVRRGCVRRGCVRSPRRDRGIHAPVHRRARPAPLARPAPDGHLPDRQRPDLHRVGGRR</sequence>
<evidence type="ECO:0000256" key="1">
    <source>
        <dbReference type="SAM" id="MobiDB-lite"/>
    </source>
</evidence>
<accession>A0A4Q5N1D0</accession>
<name>A0A4Q5N1D0_9MICO</name>
<evidence type="ECO:0000313" key="3">
    <source>
        <dbReference type="Proteomes" id="UP000293764"/>
    </source>
</evidence>
<dbReference type="EMBL" id="SDWW01000051">
    <property type="protein sequence ID" value="RYV49821.1"/>
    <property type="molecule type" value="Genomic_DNA"/>
</dbReference>
<dbReference type="AlphaFoldDB" id="A0A4Q5N1D0"/>
<feature type="compositionally biased region" description="Basic and acidic residues" evidence="1">
    <location>
        <begin position="73"/>
        <end position="89"/>
    </location>
</feature>
<dbReference type="Proteomes" id="UP000293764">
    <property type="component" value="Unassembled WGS sequence"/>
</dbReference>